<accession>A0A934NFD1</accession>
<evidence type="ECO:0000313" key="3">
    <source>
        <dbReference type="EMBL" id="MBJ7600607.1"/>
    </source>
</evidence>
<sequence length="213" mass="22534">MADVPQQMDATRSEASRLGGDALELDASDPESSLVCVESVVKRLGRLDILVNNAGVAVRKPALELTPHDWDHVFSVNLRGAFFLAQAAGRVMVSQKSGRVVNVASIFGVVGAGDRAAYASSKAGLVNLTRCLAIEWAPFNVQVNAVAPNFASTPLTEQLLADAHTREWIIGRTPAGRLARPDEVSRMIAFLAGTAPDFLTGVTVPVDGGWLAS</sequence>
<dbReference type="PROSITE" id="PS00061">
    <property type="entry name" value="ADH_SHORT"/>
    <property type="match status" value="1"/>
</dbReference>
<evidence type="ECO:0000313" key="4">
    <source>
        <dbReference type="Proteomes" id="UP000612893"/>
    </source>
</evidence>
<dbReference type="PRINTS" id="PR00080">
    <property type="entry name" value="SDRFAMILY"/>
</dbReference>
<dbReference type="Gene3D" id="3.40.50.720">
    <property type="entry name" value="NAD(P)-binding Rossmann-like Domain"/>
    <property type="match status" value="1"/>
</dbReference>
<dbReference type="PRINTS" id="PR00081">
    <property type="entry name" value="GDHRDH"/>
</dbReference>
<dbReference type="Pfam" id="PF13561">
    <property type="entry name" value="adh_short_C2"/>
    <property type="match status" value="1"/>
</dbReference>
<reference evidence="3" key="1">
    <citation type="submission" date="2020-10" db="EMBL/GenBank/DDBJ databases">
        <title>Ca. Dormibacterota MAGs.</title>
        <authorList>
            <person name="Montgomery K."/>
        </authorList>
    </citation>
    <scope>NUCLEOTIDE SEQUENCE [LARGE SCALE GENOMIC DNA]</scope>
    <source>
        <strain evidence="3">SC8812_S17_10</strain>
    </source>
</reference>
<dbReference type="CDD" id="cd05233">
    <property type="entry name" value="SDR_c"/>
    <property type="match status" value="1"/>
</dbReference>
<proteinExistence type="inferred from homology"/>
<dbReference type="SUPFAM" id="SSF51735">
    <property type="entry name" value="NAD(P)-binding Rossmann-fold domains"/>
    <property type="match status" value="1"/>
</dbReference>
<keyword evidence="2" id="KW-0560">Oxidoreductase</keyword>
<gene>
    <name evidence="3" type="ORF">JF922_21380</name>
</gene>
<dbReference type="AlphaFoldDB" id="A0A934NFD1"/>
<comment type="similarity">
    <text evidence="1">Belongs to the short-chain dehydrogenases/reductases (SDR) family.</text>
</comment>
<evidence type="ECO:0000256" key="1">
    <source>
        <dbReference type="ARBA" id="ARBA00006484"/>
    </source>
</evidence>
<dbReference type="PANTHER" id="PTHR42760:SF115">
    <property type="entry name" value="3-OXOACYL-[ACYL-CARRIER-PROTEIN] REDUCTASE FABG"/>
    <property type="match status" value="1"/>
</dbReference>
<dbReference type="PANTHER" id="PTHR42760">
    <property type="entry name" value="SHORT-CHAIN DEHYDROGENASES/REDUCTASES FAMILY MEMBER"/>
    <property type="match status" value="1"/>
</dbReference>
<comment type="caution">
    <text evidence="3">The sequence shown here is derived from an EMBL/GenBank/DDBJ whole genome shotgun (WGS) entry which is preliminary data.</text>
</comment>
<dbReference type="InterPro" id="IPR002347">
    <property type="entry name" value="SDR_fam"/>
</dbReference>
<dbReference type="InterPro" id="IPR020904">
    <property type="entry name" value="Sc_DH/Rdtase_CS"/>
</dbReference>
<dbReference type="EMBL" id="JAEKNR010000215">
    <property type="protein sequence ID" value="MBJ7600607.1"/>
    <property type="molecule type" value="Genomic_DNA"/>
</dbReference>
<evidence type="ECO:0000256" key="2">
    <source>
        <dbReference type="ARBA" id="ARBA00023002"/>
    </source>
</evidence>
<dbReference type="InterPro" id="IPR036291">
    <property type="entry name" value="NAD(P)-bd_dom_sf"/>
</dbReference>
<dbReference type="GO" id="GO:0016616">
    <property type="term" value="F:oxidoreductase activity, acting on the CH-OH group of donors, NAD or NADP as acceptor"/>
    <property type="evidence" value="ECO:0007669"/>
    <property type="project" value="TreeGrafter"/>
</dbReference>
<dbReference type="Proteomes" id="UP000612893">
    <property type="component" value="Unassembled WGS sequence"/>
</dbReference>
<protein>
    <submittedName>
        <fullName evidence="3">SDR family oxidoreductase</fullName>
    </submittedName>
</protein>
<dbReference type="FunFam" id="3.40.50.720:FF:000084">
    <property type="entry name" value="Short-chain dehydrogenase reductase"/>
    <property type="match status" value="1"/>
</dbReference>
<name>A0A934NFD1_9BACT</name>
<keyword evidence="4" id="KW-1185">Reference proteome</keyword>
<organism evidence="3 4">
    <name type="scientific">Candidatus Nephthysia bennettiae</name>
    <dbReference type="NCBI Taxonomy" id="3127016"/>
    <lineage>
        <taxon>Bacteria</taxon>
        <taxon>Bacillati</taxon>
        <taxon>Candidatus Dormiibacterota</taxon>
        <taxon>Candidatus Dormibacteria</taxon>
        <taxon>Candidatus Dormibacterales</taxon>
        <taxon>Candidatus Dormibacteraceae</taxon>
        <taxon>Candidatus Nephthysia</taxon>
    </lineage>
</organism>